<evidence type="ECO:0000313" key="3">
    <source>
        <dbReference type="Proteomes" id="UP000472335"/>
    </source>
</evidence>
<comment type="caution">
    <text evidence="2">The sequence shown here is derived from an EMBL/GenBank/DDBJ whole genome shotgun (WGS) entry which is preliminary data.</text>
</comment>
<name>A0A6G4VN26_9ACTN</name>
<feature type="compositionally biased region" description="Low complexity" evidence="1">
    <location>
        <begin position="628"/>
        <end position="643"/>
    </location>
</feature>
<gene>
    <name evidence="2" type="ORF">G5C60_49290</name>
</gene>
<proteinExistence type="predicted"/>
<protein>
    <submittedName>
        <fullName evidence="2">8-amino-7-oxononanoate synthase</fullName>
    </submittedName>
</protein>
<dbReference type="Proteomes" id="UP000472335">
    <property type="component" value="Unassembled WGS sequence"/>
</dbReference>
<accession>A0A6G4VN26</accession>
<sequence length="691" mass="76848">MFTLTAKPDRVEQGGRVRLTLTRVVIGDAADAIAEKPTARRVKAAAKKAGAGRAVPEAVEVELVEVAGANPGGDALDERAAVATATVTWQIDGNIIAVTHPDADAPGPWNISWDVPDNQQPTEYIAAAVHHMPGDDPVSYTDAFDVTSRPFGPGDPLQVHMRRTGTDPTDDQALWTVIRRSTDRLGFKPYADWINDIMCTDARPHVPAGGRRDVGDRSLPFPGVDAYLLLKVATEVFLLANCGVHVNSFDVPDVLGFTDQELADELRRYSTTEPGSDAFQLAIVNRWARYIKANRPELPSADPAVLPYLGVIRDKLGDQGIPVRDGFGNDCYGILREKLAFPCFLELIWNYWHEEGMLTHSVDAIARRFQNIRSPGARDPLAHVEIDPLRGLNPILWGYVQDEQHRLTALRRAHEYDHHYGINQLPPNAAQLRAADSRPRFLEAFHTLLNLASAFFREDDDTTVIADGFPVLNALKDVHLLLTEGQHNQYGDLPWTARQEMLMQQWILARPEMREFLPGRTMVAYPEAWMDRVDTMKRLQGWTPDTVIHFRDLGRFGEQLLLSVRFGNWSDISDRNFAANWARYWRTEIQGYVHSYRSVTGADLTGTPIDAQLPVLHLRRRLAQYRSGRPAMAPAAGGTAPALGRRRTAPAVQRAGSVPQLPPAQRPFGAQPASLPPGYQGVPRLPRPEGR</sequence>
<dbReference type="AlphaFoldDB" id="A0A6G4VN26"/>
<dbReference type="EMBL" id="JAAKZY010000371">
    <property type="protein sequence ID" value="NGO15371.1"/>
    <property type="molecule type" value="Genomic_DNA"/>
</dbReference>
<keyword evidence="3" id="KW-1185">Reference proteome</keyword>
<organism evidence="2 3">
    <name type="scientific">Streptomyces scabichelini</name>
    <dbReference type="NCBI Taxonomy" id="2711217"/>
    <lineage>
        <taxon>Bacteria</taxon>
        <taxon>Bacillati</taxon>
        <taxon>Actinomycetota</taxon>
        <taxon>Actinomycetes</taxon>
        <taxon>Kitasatosporales</taxon>
        <taxon>Streptomycetaceae</taxon>
        <taxon>Streptomyces</taxon>
    </lineage>
</organism>
<dbReference type="RefSeq" id="WP_165270615.1">
    <property type="nucleotide sequence ID" value="NZ_JAAKZY010000371.1"/>
</dbReference>
<reference evidence="2 3" key="1">
    <citation type="submission" date="2020-02" db="EMBL/GenBank/DDBJ databases">
        <title>Whole-genome analyses of novel actinobacteria.</title>
        <authorList>
            <person name="Sahin N."/>
            <person name="Gencbay T."/>
        </authorList>
    </citation>
    <scope>NUCLEOTIDE SEQUENCE [LARGE SCALE GENOMIC DNA]</scope>
    <source>
        <strain evidence="2 3">HC44</strain>
    </source>
</reference>
<feature type="region of interest" description="Disordered" evidence="1">
    <location>
        <begin position="628"/>
        <end position="691"/>
    </location>
</feature>
<evidence type="ECO:0000256" key="1">
    <source>
        <dbReference type="SAM" id="MobiDB-lite"/>
    </source>
</evidence>
<evidence type="ECO:0000313" key="2">
    <source>
        <dbReference type="EMBL" id="NGO15371.1"/>
    </source>
</evidence>